<evidence type="ECO:0000259" key="2">
    <source>
        <dbReference type="Pfam" id="PF13581"/>
    </source>
</evidence>
<keyword evidence="1" id="KW-0723">Serine/threonine-protein kinase</keyword>
<dbReference type="CDD" id="cd16936">
    <property type="entry name" value="HATPase_RsbW-like"/>
    <property type="match status" value="1"/>
</dbReference>
<proteinExistence type="predicted"/>
<keyword evidence="4" id="KW-1185">Reference proteome</keyword>
<protein>
    <submittedName>
        <fullName evidence="3">ATP-binding protein</fullName>
    </submittedName>
</protein>
<dbReference type="InterPro" id="IPR036890">
    <property type="entry name" value="HATPase_C_sf"/>
</dbReference>
<keyword evidence="3" id="KW-0547">Nucleotide-binding</keyword>
<accession>A0ABS0H532</accession>
<organism evidence="3 4">
    <name type="scientific">Plantactinospora alkalitolerans</name>
    <dbReference type="NCBI Taxonomy" id="2789879"/>
    <lineage>
        <taxon>Bacteria</taxon>
        <taxon>Bacillati</taxon>
        <taxon>Actinomycetota</taxon>
        <taxon>Actinomycetes</taxon>
        <taxon>Micromonosporales</taxon>
        <taxon>Micromonosporaceae</taxon>
        <taxon>Plantactinospora</taxon>
    </lineage>
</organism>
<dbReference type="PANTHER" id="PTHR35526">
    <property type="entry name" value="ANTI-SIGMA-F FACTOR RSBW-RELATED"/>
    <property type="match status" value="1"/>
</dbReference>
<gene>
    <name evidence="3" type="ORF">I0C86_32225</name>
</gene>
<comment type="caution">
    <text evidence="3">The sequence shown here is derived from an EMBL/GenBank/DDBJ whole genome shotgun (WGS) entry which is preliminary data.</text>
</comment>
<dbReference type="InterPro" id="IPR036513">
    <property type="entry name" value="STAS_dom_sf"/>
</dbReference>
<reference evidence="3 4" key="1">
    <citation type="submission" date="2020-11" db="EMBL/GenBank/DDBJ databases">
        <title>A novel isolate from a Black sea contaminated sediment with potential to produce alkanes: Plantactinospora alkalitolerans sp. nov.</title>
        <authorList>
            <person name="Carro L."/>
            <person name="Veyisoglu A."/>
            <person name="Guven K."/>
            <person name="Schumann P."/>
            <person name="Klenk H.-P."/>
            <person name="Sahin N."/>
        </authorList>
    </citation>
    <scope>NUCLEOTIDE SEQUENCE [LARGE SCALE GENOMIC DNA]</scope>
    <source>
        <strain evidence="3 4">S1510</strain>
    </source>
</reference>
<name>A0ABS0H532_9ACTN</name>
<dbReference type="PANTHER" id="PTHR35526:SF3">
    <property type="entry name" value="ANTI-SIGMA-F FACTOR RSBW"/>
    <property type="match status" value="1"/>
</dbReference>
<keyword evidence="1" id="KW-0808">Transferase</keyword>
<dbReference type="InterPro" id="IPR050267">
    <property type="entry name" value="Anti-sigma-factor_SerPK"/>
</dbReference>
<evidence type="ECO:0000313" key="4">
    <source>
        <dbReference type="Proteomes" id="UP000638560"/>
    </source>
</evidence>
<dbReference type="SUPFAM" id="SSF55874">
    <property type="entry name" value="ATPase domain of HSP90 chaperone/DNA topoisomerase II/histidine kinase"/>
    <property type="match status" value="1"/>
</dbReference>
<keyword evidence="1" id="KW-0418">Kinase</keyword>
<feature type="domain" description="Histidine kinase/HSP90-like ATPase" evidence="2">
    <location>
        <begin position="124"/>
        <end position="243"/>
    </location>
</feature>
<dbReference type="EMBL" id="JADPUN010000278">
    <property type="protein sequence ID" value="MBF9133570.1"/>
    <property type="molecule type" value="Genomic_DNA"/>
</dbReference>
<sequence>MAAHIETGALVITMAGRWSVGQAYSLQRAFERCAAHQPPYVAVDFTRVVPEGGMPALLPSLVVLGQSCRRGITVLVCAPASALTGLLRRLPTTRIRFYPRLTEALSRIRPYHLRGPSRRVHRRFTPSPAAVGTARRMVRDCCERWRLDGVTDNAQLVVSELMANAVEHAGTEIDLTICHHRHHLRIAVADRHHGAPALDHKSSDGGDRDPRQELSLRGRGLALVARSATNWGVLGGTDGKVVWAALAAPRAARLRLSDLALISGSGYPA</sequence>
<dbReference type="Pfam" id="PF13581">
    <property type="entry name" value="HATPase_c_2"/>
    <property type="match status" value="1"/>
</dbReference>
<keyword evidence="3" id="KW-0067">ATP-binding</keyword>
<dbReference type="Proteomes" id="UP000638560">
    <property type="component" value="Unassembled WGS sequence"/>
</dbReference>
<evidence type="ECO:0000256" key="1">
    <source>
        <dbReference type="ARBA" id="ARBA00022527"/>
    </source>
</evidence>
<dbReference type="RefSeq" id="WP_196205078.1">
    <property type="nucleotide sequence ID" value="NZ_JADPUN010000278.1"/>
</dbReference>
<evidence type="ECO:0000313" key="3">
    <source>
        <dbReference type="EMBL" id="MBF9133570.1"/>
    </source>
</evidence>
<dbReference type="Gene3D" id="3.30.565.10">
    <property type="entry name" value="Histidine kinase-like ATPase, C-terminal domain"/>
    <property type="match status" value="1"/>
</dbReference>
<dbReference type="GO" id="GO:0005524">
    <property type="term" value="F:ATP binding"/>
    <property type="evidence" value="ECO:0007669"/>
    <property type="project" value="UniProtKB-KW"/>
</dbReference>
<dbReference type="InterPro" id="IPR003594">
    <property type="entry name" value="HATPase_dom"/>
</dbReference>
<dbReference type="Gene3D" id="3.30.750.24">
    <property type="entry name" value="STAS domain"/>
    <property type="match status" value="1"/>
</dbReference>